<dbReference type="SUPFAM" id="SSF52540">
    <property type="entry name" value="P-loop containing nucleoside triphosphate hydrolases"/>
    <property type="match status" value="1"/>
</dbReference>
<dbReference type="InterPro" id="IPR006483">
    <property type="entry name" value="CRISPR-assoc_Cas3_HD"/>
</dbReference>
<dbReference type="Gene3D" id="1.10.3210.30">
    <property type="match status" value="1"/>
</dbReference>
<evidence type="ECO:0000256" key="9">
    <source>
        <dbReference type="ARBA" id="ARBA00023118"/>
    </source>
</evidence>
<dbReference type="CDD" id="cd09641">
    <property type="entry name" value="Cas3''_I"/>
    <property type="match status" value="1"/>
</dbReference>
<comment type="caution">
    <text evidence="12">The sequence shown here is derived from an EMBL/GenBank/DDBJ whole genome shotgun (WGS) entry which is preliminary data.</text>
</comment>
<accession>A0A6I1EVI2</accession>
<dbReference type="InterPro" id="IPR006474">
    <property type="entry name" value="Helicase_Cas3_CRISPR-ass_core"/>
</dbReference>
<dbReference type="GO" id="GO:0004518">
    <property type="term" value="F:nuclease activity"/>
    <property type="evidence" value="ECO:0007669"/>
    <property type="project" value="UniProtKB-KW"/>
</dbReference>
<comment type="similarity">
    <text evidence="1">In the N-terminal section; belongs to the CRISPR-associated nuclease Cas3-HD family.</text>
</comment>
<dbReference type="PANTHER" id="PTHR47963:SF9">
    <property type="entry name" value="CRISPR-ASSOCIATED ENDONUCLEASE_HELICASE CAS3"/>
    <property type="match status" value="1"/>
</dbReference>
<dbReference type="OrthoDB" id="9810236at2"/>
<dbReference type="InterPro" id="IPR038257">
    <property type="entry name" value="CRISPR-assoc_Cas3_HD_sf"/>
</dbReference>
<keyword evidence="5" id="KW-0547">Nucleotide-binding</keyword>
<keyword evidence="3" id="KW-0540">Nuclease</keyword>
<dbReference type="InterPro" id="IPR011545">
    <property type="entry name" value="DEAD/DEAH_box_helicase_dom"/>
</dbReference>
<dbReference type="Pfam" id="PF22590">
    <property type="entry name" value="Cas3-like_C_2"/>
    <property type="match status" value="1"/>
</dbReference>
<feature type="domain" description="Helicase ATP-binding" evidence="10">
    <location>
        <begin position="256"/>
        <end position="445"/>
    </location>
</feature>
<evidence type="ECO:0000313" key="12">
    <source>
        <dbReference type="EMBL" id="KAB7654502.1"/>
    </source>
</evidence>
<sequence>MSRLTDEDAREFPAKTVEEGGVSHLGISVRQHGLITAYVMRDLLELIACPIKEELVPKAVAVLSLLHDIGKLNPLFLQKLLGAVRFDESISRWAALAKVAAGLAEVYHAQVSAIVLKALSAPTDCAKVVAAHHGVAEGAINSKLIVSPALGGKDWEEARANLARSMMAEVGIEEWPQRSRASRDVRDEQLPLWTGLVILSDWISSRQEKSVPVGEEAEVASRLLAEAGFSHPHLRTDLSFEDLFGFHPRPVQEAFVGLYQGPGVYVLEAPTGCGKTEAALGLAYEALRHGDAGGIYFALPTMLTSDRLHDRVQRTVEKIAGDRVQLIHSGAKSIRLRLGKEGDVGGSWFTTSRRAMLAPFGVGTVDQALLAFLKLRFADLRRAGLLGKVVILDEIHSYDAYTSVLIRRLIKTIERIGGTCIILSATLTSRARQDLLGLDEDKVSPNTSPIQLTVKKGDAITTRSLESSESRQIDVRLLDAGTLDQALEEALRKARDGMQVLWIENTVHTAQEIARRLQEADGTLPVGLLHSQFRMTDREAIEDHWIPRFSPEGNELRSTSGCILVGTQVLEQSLDLDADFLITRLAPMDLLIQRAGRLWRHVGTVRPESCRSAEMLVLAFADGRAKSQLTGAEALFGASARVYQPYLLYRTKEILAARLLKGCCLEFPACVRSLIEETYDLSAPMPEEALDDVILKMREELLQHIKELSSHATGVMSMTGVRLDDEDDDPCTRYIDVAQRKVLILEEGEVTSGPDDAAGLAIWADARCVRTPAYLLKDESISLSGLYSEAPVLKALRKMRRFAGMPILILRNDGSLVNLTGEICIKIKYSKDYGVVPIVSNSL</sequence>
<dbReference type="EMBL" id="WEHX01000100">
    <property type="protein sequence ID" value="KAB7654502.1"/>
    <property type="molecule type" value="Genomic_DNA"/>
</dbReference>
<dbReference type="InterPro" id="IPR050547">
    <property type="entry name" value="DEAD_box_RNA_helicases"/>
</dbReference>
<evidence type="ECO:0000256" key="4">
    <source>
        <dbReference type="ARBA" id="ARBA00022723"/>
    </source>
</evidence>
<keyword evidence="6" id="KW-0378">Hydrolase</keyword>
<evidence type="ECO:0000259" key="10">
    <source>
        <dbReference type="PROSITE" id="PS51192"/>
    </source>
</evidence>
<dbReference type="GO" id="GO:0003723">
    <property type="term" value="F:RNA binding"/>
    <property type="evidence" value="ECO:0007669"/>
    <property type="project" value="TreeGrafter"/>
</dbReference>
<evidence type="ECO:0000256" key="1">
    <source>
        <dbReference type="ARBA" id="ARBA00006847"/>
    </source>
</evidence>
<dbReference type="Pfam" id="PF00270">
    <property type="entry name" value="DEAD"/>
    <property type="match status" value="1"/>
</dbReference>
<dbReference type="SMART" id="SM00490">
    <property type="entry name" value="HELICc"/>
    <property type="match status" value="1"/>
</dbReference>
<dbReference type="AlphaFoldDB" id="A0A6I1EVI2"/>
<dbReference type="InterPro" id="IPR054712">
    <property type="entry name" value="Cas3-like_dom"/>
</dbReference>
<keyword evidence="9" id="KW-0051">Antiviral defense</keyword>
<evidence type="ECO:0000256" key="2">
    <source>
        <dbReference type="ARBA" id="ARBA00009046"/>
    </source>
</evidence>
<dbReference type="PANTHER" id="PTHR47963">
    <property type="entry name" value="DEAD-BOX ATP-DEPENDENT RNA HELICASE 47, MITOCHONDRIAL"/>
    <property type="match status" value="1"/>
</dbReference>
<feature type="domain" description="HD Cas3-type" evidence="11">
    <location>
        <begin position="22"/>
        <end position="203"/>
    </location>
</feature>
<organism evidence="12 13">
    <name type="scientific">Sutterella seckii</name>
    <dbReference type="NCBI Taxonomy" id="1944635"/>
    <lineage>
        <taxon>Bacteria</taxon>
        <taxon>Pseudomonadati</taxon>
        <taxon>Pseudomonadota</taxon>
        <taxon>Betaproteobacteria</taxon>
        <taxon>Burkholderiales</taxon>
        <taxon>Sutterellaceae</taxon>
        <taxon>Sutterella</taxon>
    </lineage>
</organism>
<reference evidence="12 13" key="1">
    <citation type="submission" date="2019-10" db="EMBL/GenBank/DDBJ databases">
        <title>Genome diversity of Sutterella seckii.</title>
        <authorList>
            <person name="Chaplin A.V."/>
            <person name="Sokolova S.R."/>
            <person name="Mosin K.A."/>
            <person name="Ivanova E.L."/>
            <person name="Kochetkova T.O."/>
            <person name="Goltsov A.Y."/>
            <person name="Trofimov D.Y."/>
            <person name="Efimov B.A."/>
        </authorList>
    </citation>
    <scope>NUCLEOTIDE SEQUENCE [LARGE SCALE GENOMIC DNA]</scope>
    <source>
        <strain evidence="12 13">ASD393</strain>
    </source>
</reference>
<evidence type="ECO:0000313" key="13">
    <source>
        <dbReference type="Proteomes" id="UP000430564"/>
    </source>
</evidence>
<dbReference type="GO" id="GO:0046872">
    <property type="term" value="F:metal ion binding"/>
    <property type="evidence" value="ECO:0007669"/>
    <property type="project" value="UniProtKB-KW"/>
</dbReference>
<evidence type="ECO:0000256" key="8">
    <source>
        <dbReference type="ARBA" id="ARBA00022840"/>
    </source>
</evidence>
<dbReference type="PROSITE" id="PS51192">
    <property type="entry name" value="HELICASE_ATP_BIND_1"/>
    <property type="match status" value="1"/>
</dbReference>
<dbReference type="InterPro" id="IPR003593">
    <property type="entry name" value="AAA+_ATPase"/>
</dbReference>
<dbReference type="RefSeq" id="WP_152159003.1">
    <property type="nucleotide sequence ID" value="NZ_WEHX01000100.1"/>
</dbReference>
<proteinExistence type="inferred from homology"/>
<evidence type="ECO:0000256" key="5">
    <source>
        <dbReference type="ARBA" id="ARBA00022741"/>
    </source>
</evidence>
<evidence type="ECO:0000256" key="3">
    <source>
        <dbReference type="ARBA" id="ARBA00022722"/>
    </source>
</evidence>
<dbReference type="GO" id="GO:0051607">
    <property type="term" value="P:defense response to virus"/>
    <property type="evidence" value="ECO:0007669"/>
    <property type="project" value="UniProtKB-KW"/>
</dbReference>
<dbReference type="NCBIfam" id="TIGR01587">
    <property type="entry name" value="cas3_core"/>
    <property type="match status" value="1"/>
</dbReference>
<dbReference type="SUPFAM" id="SSF109604">
    <property type="entry name" value="HD-domain/PDEase-like"/>
    <property type="match status" value="1"/>
</dbReference>
<dbReference type="GO" id="GO:0003724">
    <property type="term" value="F:RNA helicase activity"/>
    <property type="evidence" value="ECO:0007669"/>
    <property type="project" value="TreeGrafter"/>
</dbReference>
<evidence type="ECO:0000256" key="6">
    <source>
        <dbReference type="ARBA" id="ARBA00022801"/>
    </source>
</evidence>
<protein>
    <submittedName>
        <fullName evidence="12">CRISPR-associated helicase Cas3</fullName>
    </submittedName>
</protein>
<dbReference type="InterPro" id="IPR014001">
    <property type="entry name" value="Helicase_ATP-bd"/>
</dbReference>
<keyword evidence="7" id="KW-0347">Helicase</keyword>
<dbReference type="GO" id="GO:0005524">
    <property type="term" value="F:ATP binding"/>
    <property type="evidence" value="ECO:0007669"/>
    <property type="project" value="UniProtKB-KW"/>
</dbReference>
<keyword evidence="8" id="KW-0067">ATP-binding</keyword>
<evidence type="ECO:0000259" key="11">
    <source>
        <dbReference type="PROSITE" id="PS51643"/>
    </source>
</evidence>
<dbReference type="GO" id="GO:0016787">
    <property type="term" value="F:hydrolase activity"/>
    <property type="evidence" value="ECO:0007669"/>
    <property type="project" value="UniProtKB-KW"/>
</dbReference>
<dbReference type="InterPro" id="IPR027417">
    <property type="entry name" value="P-loop_NTPase"/>
</dbReference>
<name>A0A6I1EVI2_9BURK</name>
<comment type="similarity">
    <text evidence="2">In the central section; belongs to the CRISPR-associated helicase Cas3 family.</text>
</comment>
<dbReference type="SMART" id="SM00487">
    <property type="entry name" value="DEXDc"/>
    <property type="match status" value="1"/>
</dbReference>
<gene>
    <name evidence="12" type="primary">cas3</name>
    <name evidence="12" type="ORF">GBM95_10210</name>
</gene>
<dbReference type="InterPro" id="IPR001650">
    <property type="entry name" value="Helicase_C-like"/>
</dbReference>
<dbReference type="SMART" id="SM00382">
    <property type="entry name" value="AAA"/>
    <property type="match status" value="1"/>
</dbReference>
<evidence type="ECO:0000256" key="7">
    <source>
        <dbReference type="ARBA" id="ARBA00022806"/>
    </source>
</evidence>
<dbReference type="PROSITE" id="PS51643">
    <property type="entry name" value="HD_CAS3"/>
    <property type="match status" value="1"/>
</dbReference>
<dbReference type="Pfam" id="PF18019">
    <property type="entry name" value="Cas3_HD"/>
    <property type="match status" value="1"/>
</dbReference>
<dbReference type="Proteomes" id="UP000430564">
    <property type="component" value="Unassembled WGS sequence"/>
</dbReference>
<keyword evidence="4" id="KW-0479">Metal-binding</keyword>
<dbReference type="Gene3D" id="3.40.50.300">
    <property type="entry name" value="P-loop containing nucleotide triphosphate hydrolases"/>
    <property type="match status" value="2"/>
</dbReference>